<evidence type="ECO:0000259" key="3">
    <source>
        <dbReference type="PROSITE" id="PS50851"/>
    </source>
</evidence>
<comment type="caution">
    <text evidence="4">The sequence shown here is derived from an EMBL/GenBank/DDBJ whole genome shotgun (WGS) entry which is preliminary data.</text>
</comment>
<dbReference type="InterPro" id="IPR001789">
    <property type="entry name" value="Sig_transdc_resp-reg_receiver"/>
</dbReference>
<dbReference type="SMART" id="SM00448">
    <property type="entry name" value="REC"/>
    <property type="match status" value="1"/>
</dbReference>
<organism evidence="4 5">
    <name type="scientific">Helicobacter mehlei</name>
    <dbReference type="NCBI Taxonomy" id="2316080"/>
    <lineage>
        <taxon>Bacteria</taxon>
        <taxon>Pseudomonadati</taxon>
        <taxon>Campylobacterota</taxon>
        <taxon>Epsilonproteobacteria</taxon>
        <taxon>Campylobacterales</taxon>
        <taxon>Helicobacteraceae</taxon>
        <taxon>Helicobacter</taxon>
    </lineage>
</organism>
<reference evidence="4 5" key="2">
    <citation type="submission" date="2019-07" db="EMBL/GenBank/DDBJ databases">
        <title>Helicobacter labacensis sp. nov., Helicobacter mehlei sp. nov. and Helicobacter vulpis sp. nov., isolated from gastric mucosa of red fox (Vulpis vulpis).</title>
        <authorList>
            <person name="Kusar D."/>
            <person name="Gruntar I."/>
            <person name="Pate M."/>
            <person name="Zajc U."/>
            <person name="Ocepek M."/>
        </authorList>
    </citation>
    <scope>NUCLEOTIDE SEQUENCE [LARGE SCALE GENOMIC DNA]</scope>
    <source>
        <strain evidence="4 5">L8b</strain>
    </source>
</reference>
<dbReference type="GO" id="GO:0000160">
    <property type="term" value="P:phosphorelay signal transduction system"/>
    <property type="evidence" value="ECO:0007669"/>
    <property type="project" value="InterPro"/>
</dbReference>
<dbReference type="SUPFAM" id="SSF52172">
    <property type="entry name" value="CheY-like"/>
    <property type="match status" value="1"/>
</dbReference>
<evidence type="ECO:0000259" key="2">
    <source>
        <dbReference type="PROSITE" id="PS50110"/>
    </source>
</evidence>
<dbReference type="GO" id="GO:0006935">
    <property type="term" value="P:chemotaxis"/>
    <property type="evidence" value="ECO:0007669"/>
    <property type="project" value="InterPro"/>
</dbReference>
<dbReference type="EMBL" id="VKGC01000005">
    <property type="protein sequence ID" value="TSA85746.1"/>
    <property type="molecule type" value="Genomic_DNA"/>
</dbReference>
<dbReference type="InterPro" id="IPR002545">
    <property type="entry name" value="CheW-lke_dom"/>
</dbReference>
<feature type="modified residue" description="4-aspartylphosphate" evidence="1">
    <location>
        <position position="245"/>
    </location>
</feature>
<dbReference type="InterPro" id="IPR036061">
    <property type="entry name" value="CheW-like_dom_sf"/>
</dbReference>
<dbReference type="PROSITE" id="PS50110">
    <property type="entry name" value="RESPONSE_REGULATORY"/>
    <property type="match status" value="1"/>
</dbReference>
<dbReference type="PANTHER" id="PTHR47233">
    <property type="entry name" value="CHEMOTAXIS PROTEIN CHEV"/>
    <property type="match status" value="1"/>
</dbReference>
<dbReference type="SMART" id="SM00260">
    <property type="entry name" value="CheW"/>
    <property type="match status" value="1"/>
</dbReference>
<evidence type="ECO:0000313" key="5">
    <source>
        <dbReference type="Proteomes" id="UP000319322"/>
    </source>
</evidence>
<keyword evidence="1" id="KW-0597">Phosphoprotein</keyword>
<reference evidence="4 5" key="3">
    <citation type="submission" date="2019-07" db="EMBL/GenBank/DDBJ databases">
        <authorList>
            <person name="Papic B."/>
        </authorList>
    </citation>
    <scope>NUCLEOTIDE SEQUENCE [LARGE SCALE GENOMIC DNA]</scope>
    <source>
        <strain evidence="4 5">L8b</strain>
    </source>
</reference>
<feature type="domain" description="CheW-like" evidence="3">
    <location>
        <begin position="14"/>
        <end position="165"/>
    </location>
</feature>
<name>A0A553UZV5_9HELI</name>
<dbReference type="Gene3D" id="2.30.30.40">
    <property type="entry name" value="SH3 Domains"/>
    <property type="match status" value="1"/>
</dbReference>
<dbReference type="PROSITE" id="PS50851">
    <property type="entry name" value="CHEW"/>
    <property type="match status" value="1"/>
</dbReference>
<sequence length="312" mass="35323">MTEQSLDTALNLGEIELVDFRIFGLQNGKPYEGIYGINVSKVQEIIMMPEIFEFPTHLKYVVGVFDLRSTIIPLIDLSTWLGITVDEQRIEEKVVVITEFSSVKMGFVVHAAKRIRRISWSDVESATFSAHSNANQDKITGTTKIEGDKTLLILDLESILNDFEFSIPHVSKKDLLEEHAKKFDGIALFVDDSRAARKIIKHTLLKLGFQVVEAVDGKDGLAKLEMLYNQYQETLSKHLKLIVSDVEMPKMDGYHFFSKIQEDPRFANIPVLFNSSICDDYSAQRALDLGVKGYLVKFDPNRFADEIAKILG</sequence>
<reference evidence="5" key="1">
    <citation type="submission" date="2019-07" db="EMBL/GenBank/DDBJ databases">
        <title>Helicobacter labacensis sp. nov., Helicobacter mehlei sp. nov. and Helicobacter vulpis sp. nov., isolated from gastric mucosa of red fox (Vulpis vulpis).</title>
        <authorList>
            <person name="Papic B."/>
        </authorList>
    </citation>
    <scope>NUCLEOTIDE SEQUENCE [LARGE SCALE GENOMIC DNA]</scope>
    <source>
        <strain evidence="5">L8b</strain>
    </source>
</reference>
<dbReference type="Gene3D" id="2.40.50.180">
    <property type="entry name" value="CheA-289, Domain 4"/>
    <property type="match status" value="1"/>
</dbReference>
<dbReference type="InterPro" id="IPR024181">
    <property type="entry name" value="Chemotax_regulator_CheV"/>
</dbReference>
<dbReference type="InterPro" id="IPR011006">
    <property type="entry name" value="CheY-like_superfamily"/>
</dbReference>
<evidence type="ECO:0000256" key="1">
    <source>
        <dbReference type="PROSITE-ProRule" id="PRU00169"/>
    </source>
</evidence>
<gene>
    <name evidence="4" type="ORF">FNE76_03080</name>
</gene>
<dbReference type="Proteomes" id="UP000319322">
    <property type="component" value="Unassembled WGS sequence"/>
</dbReference>
<dbReference type="Pfam" id="PF01584">
    <property type="entry name" value="CheW"/>
    <property type="match status" value="1"/>
</dbReference>
<dbReference type="CDD" id="cd19924">
    <property type="entry name" value="REC_CheV-like"/>
    <property type="match status" value="1"/>
</dbReference>
<dbReference type="Gene3D" id="3.40.50.2300">
    <property type="match status" value="1"/>
</dbReference>
<accession>A0A553UZV5</accession>
<dbReference type="SUPFAM" id="SSF50341">
    <property type="entry name" value="CheW-like"/>
    <property type="match status" value="1"/>
</dbReference>
<keyword evidence="5" id="KW-1185">Reference proteome</keyword>
<dbReference type="Pfam" id="PF00072">
    <property type="entry name" value="Response_reg"/>
    <property type="match status" value="1"/>
</dbReference>
<proteinExistence type="predicted"/>
<protein>
    <submittedName>
        <fullName evidence="4">Response regulator</fullName>
    </submittedName>
</protein>
<dbReference type="OrthoDB" id="9806105at2"/>
<evidence type="ECO:0000313" key="4">
    <source>
        <dbReference type="EMBL" id="TSA85746.1"/>
    </source>
</evidence>
<dbReference type="AlphaFoldDB" id="A0A553UZV5"/>
<dbReference type="PIRSF" id="PIRSF002867">
    <property type="entry name" value="CheV"/>
    <property type="match status" value="1"/>
</dbReference>
<dbReference type="PANTHER" id="PTHR47233:SF3">
    <property type="entry name" value="CHEMOTAXIS PROTEIN CHEV"/>
    <property type="match status" value="1"/>
</dbReference>
<feature type="domain" description="Response regulatory" evidence="2">
    <location>
        <begin position="186"/>
        <end position="312"/>
    </location>
</feature>